<proteinExistence type="predicted"/>
<sequence length="129" mass="14196">YIFNNEEDKKLDEKFGKETYEDELVLGATPTPTSTPTPTPTPTISIAKIYTRQQCYANKGCEVVAEGNNLNLVTIAYAVDSKGDKIANTNVFESSPTILYIYFGQDLGSGIFYLNLNDTVSSSTTFSVR</sequence>
<reference evidence="1 2" key="1">
    <citation type="journal article" date="2015" name="Nature">
        <title>rRNA introns, odd ribosomes, and small enigmatic genomes across a large radiation of phyla.</title>
        <authorList>
            <person name="Brown C.T."/>
            <person name="Hug L.A."/>
            <person name="Thomas B.C."/>
            <person name="Sharon I."/>
            <person name="Castelle C.J."/>
            <person name="Singh A."/>
            <person name="Wilkins M.J."/>
            <person name="Williams K.H."/>
            <person name="Banfield J.F."/>
        </authorList>
    </citation>
    <scope>NUCLEOTIDE SEQUENCE [LARGE SCALE GENOMIC DNA]</scope>
</reference>
<accession>A0A0G1INS8</accession>
<dbReference type="AlphaFoldDB" id="A0A0G1INS8"/>
<comment type="caution">
    <text evidence="1">The sequence shown here is derived from an EMBL/GenBank/DDBJ whole genome shotgun (WGS) entry which is preliminary data.</text>
</comment>
<organism evidence="1 2">
    <name type="scientific">Candidatus Woesebacteria bacterium GW2011_GWB1_44_11b</name>
    <dbReference type="NCBI Taxonomy" id="1618580"/>
    <lineage>
        <taxon>Bacteria</taxon>
        <taxon>Candidatus Woeseibacteriota</taxon>
    </lineage>
</organism>
<protein>
    <submittedName>
        <fullName evidence="1">Uncharacterized protein</fullName>
    </submittedName>
</protein>
<gene>
    <name evidence="1" type="ORF">UW21_C0011G0009</name>
</gene>
<name>A0A0G1INS8_9BACT</name>
<dbReference type="EMBL" id="LCHL01000011">
    <property type="protein sequence ID" value="KKT33457.1"/>
    <property type="molecule type" value="Genomic_DNA"/>
</dbReference>
<feature type="non-terminal residue" evidence="1">
    <location>
        <position position="1"/>
    </location>
</feature>
<evidence type="ECO:0000313" key="2">
    <source>
        <dbReference type="Proteomes" id="UP000034192"/>
    </source>
</evidence>
<dbReference type="Proteomes" id="UP000034192">
    <property type="component" value="Unassembled WGS sequence"/>
</dbReference>
<evidence type="ECO:0000313" key="1">
    <source>
        <dbReference type="EMBL" id="KKT33457.1"/>
    </source>
</evidence>